<dbReference type="KEGG" id="vg:75690738"/>
<dbReference type="RefSeq" id="YP_010360008.1">
    <property type="nucleotide sequence ID" value="NC_062779.1"/>
</dbReference>
<proteinExistence type="predicted"/>
<evidence type="ECO:0000313" key="2">
    <source>
        <dbReference type="Proteomes" id="UP000827432"/>
    </source>
</evidence>
<protein>
    <submittedName>
        <fullName evidence="1">Uncharacterized protein</fullName>
    </submittedName>
</protein>
<accession>A0AAE7RW16</accession>
<evidence type="ECO:0000313" key="1">
    <source>
        <dbReference type="EMBL" id="QWM90436.1"/>
    </source>
</evidence>
<reference evidence="1 2" key="1">
    <citation type="submission" date="2021-04" db="EMBL/GenBank/DDBJ databases">
        <authorList>
            <person name="Shkoporov A.N."/>
            <person name="Stockdale S.R."/>
            <person name="Guerin E."/>
            <person name="Ross R.P."/>
            <person name="Hill C."/>
        </authorList>
    </citation>
    <scope>NUCLEOTIDE SEQUENCE [LARGE SCALE GENOMIC DNA]</scope>
    <source>
        <strain evidence="2">cr2_1</strain>
    </source>
</reference>
<name>A0AAE7RW16_9CAUD</name>
<sequence>MYIQIKSKSCTTSVIAVVSVKEKDLNEVEIKFKDKESLKLARLNLSNVGLTVSERAFRRMRIKGYKQLLIK</sequence>
<dbReference type="EMBL" id="MZ130489">
    <property type="protein sequence ID" value="QWM90436.1"/>
    <property type="molecule type" value="Genomic_DNA"/>
</dbReference>
<organism evidence="1 2">
    <name type="scientific">uncultured phage cr2_1</name>
    <dbReference type="NCBI Taxonomy" id="2986394"/>
    <lineage>
        <taxon>Viruses</taxon>
        <taxon>Duplodnaviria</taxon>
        <taxon>Heunggongvirae</taxon>
        <taxon>Uroviricota</taxon>
        <taxon>Caudoviricetes</taxon>
        <taxon>Crassvirales</taxon>
        <taxon>Crevaviridae</taxon>
        <taxon>Coarsevirinae</taxon>
        <taxon>Junduvirus</taxon>
        <taxon>Junduvirus communis</taxon>
    </lineage>
</organism>
<gene>
    <name evidence="1" type="primary">gp_26573</name>
</gene>
<dbReference type="GeneID" id="75690738"/>
<keyword evidence="2" id="KW-1185">Reference proteome</keyword>
<dbReference type="Proteomes" id="UP000827432">
    <property type="component" value="Segment"/>
</dbReference>